<accession>A0A1H4CCX5</accession>
<organism evidence="1 2">
    <name type="scientific">Acidovorax soli</name>
    <dbReference type="NCBI Taxonomy" id="592050"/>
    <lineage>
        <taxon>Bacteria</taxon>
        <taxon>Pseudomonadati</taxon>
        <taxon>Pseudomonadota</taxon>
        <taxon>Betaproteobacteria</taxon>
        <taxon>Burkholderiales</taxon>
        <taxon>Comamonadaceae</taxon>
        <taxon>Acidovorax</taxon>
    </lineage>
</organism>
<dbReference type="AlphaFoldDB" id="A0A1H4CCX5"/>
<reference evidence="2" key="1">
    <citation type="submission" date="2016-10" db="EMBL/GenBank/DDBJ databases">
        <authorList>
            <person name="Varghese N."/>
            <person name="Submissions S."/>
        </authorList>
    </citation>
    <scope>NUCLEOTIDE SEQUENCE [LARGE SCALE GENOMIC DNA]</scope>
    <source>
        <strain evidence="2">DSM 25157</strain>
    </source>
</reference>
<sequence length="57" mass="6784">MKKFIPNFLMCQIQTVQAIDLHTLMLHQFSSPNEIFQSERNFLIAFIVEDYSNDFKT</sequence>
<gene>
    <name evidence="1" type="ORF">SAMN05421875_11868</name>
</gene>
<protein>
    <submittedName>
        <fullName evidence="1">Uncharacterized protein</fullName>
    </submittedName>
</protein>
<keyword evidence="2" id="KW-1185">Reference proteome</keyword>
<name>A0A1H4CCX5_9BURK</name>
<dbReference type="EMBL" id="FNQJ01000018">
    <property type="protein sequence ID" value="SEA58237.1"/>
    <property type="molecule type" value="Genomic_DNA"/>
</dbReference>
<dbReference type="Proteomes" id="UP000199002">
    <property type="component" value="Unassembled WGS sequence"/>
</dbReference>
<evidence type="ECO:0000313" key="1">
    <source>
        <dbReference type="EMBL" id="SEA58237.1"/>
    </source>
</evidence>
<proteinExistence type="predicted"/>
<evidence type="ECO:0000313" key="2">
    <source>
        <dbReference type="Proteomes" id="UP000199002"/>
    </source>
</evidence>